<evidence type="ECO:0000256" key="2">
    <source>
        <dbReference type="ARBA" id="ARBA00022643"/>
    </source>
</evidence>
<keyword evidence="1 6" id="KW-0285">Flavoprotein</keyword>
<dbReference type="Gene3D" id="3.40.50.360">
    <property type="match status" value="1"/>
</dbReference>
<feature type="binding site" evidence="6">
    <location>
        <begin position="27"/>
        <end position="29"/>
    </location>
    <ligand>
        <name>FMN</name>
        <dbReference type="ChEBI" id="CHEBI:58210"/>
    </ligand>
</feature>
<comment type="similarity">
    <text evidence="6">Belongs to the azoreductase type 1 family.</text>
</comment>
<evidence type="ECO:0000259" key="7">
    <source>
        <dbReference type="Pfam" id="PF02525"/>
    </source>
</evidence>
<evidence type="ECO:0000256" key="5">
    <source>
        <dbReference type="ARBA" id="ARBA00048542"/>
    </source>
</evidence>
<reference evidence="9" key="1">
    <citation type="submission" date="2016-10" db="EMBL/GenBank/DDBJ databases">
        <authorList>
            <person name="Varghese N."/>
            <person name="Submissions S."/>
        </authorList>
    </citation>
    <scope>NUCLEOTIDE SEQUENCE [LARGE SCALE GENOMIC DNA]</scope>
    <source>
        <strain evidence="9">Gh-67</strain>
    </source>
</reference>
<keyword evidence="4 6" id="KW-0520">NAD</keyword>
<dbReference type="InterPro" id="IPR003680">
    <property type="entry name" value="Flavodoxin_fold"/>
</dbReference>
<dbReference type="InterPro" id="IPR029039">
    <property type="entry name" value="Flavoprotein-like_sf"/>
</dbReference>
<keyword evidence="9" id="KW-1185">Reference proteome</keyword>
<dbReference type="Pfam" id="PF02525">
    <property type="entry name" value="Flavodoxin_2"/>
    <property type="match status" value="1"/>
</dbReference>
<dbReference type="SUPFAM" id="SSF52218">
    <property type="entry name" value="Flavoproteins"/>
    <property type="match status" value="1"/>
</dbReference>
<sequence length="210" mass="23098">MRGNFAATKHTAMKILHLISSPRGEASFSVKLGRAIVSELQSAHPDHTLTTHDLTTTPFPHLEEAHITSFFTPEEKRTPALVEAVKHSDEAIAELMNADAVVIDAPMYNFGIPSTLKTWIDHIARAGKTFKYDGKTPEGLVKNKKVYLAISSGGVYSEGFMKAYDFTESYLRAVLGFMGMTDIKAFRVEGVKVPGMQEIALDKAIQAIEL</sequence>
<comment type="function">
    <text evidence="6">Quinone reductase that provides resistance to thiol-specific stress caused by electrophilic quinones.</text>
</comment>
<gene>
    <name evidence="6" type="primary">azoR</name>
    <name evidence="8" type="ORF">SAMN05192573_11149</name>
</gene>
<dbReference type="InterPro" id="IPR023048">
    <property type="entry name" value="NADH:quinone_OxRdtase_FMN_depd"/>
</dbReference>
<evidence type="ECO:0000256" key="4">
    <source>
        <dbReference type="ARBA" id="ARBA00023027"/>
    </source>
</evidence>
<dbReference type="GO" id="GO:0016655">
    <property type="term" value="F:oxidoreductase activity, acting on NAD(P)H, quinone or similar compound as acceptor"/>
    <property type="evidence" value="ECO:0007669"/>
    <property type="project" value="InterPro"/>
</dbReference>
<protein>
    <recommendedName>
        <fullName evidence="6">FMN dependent NADH:quinone oxidoreductase</fullName>
        <ecNumber evidence="6">1.6.5.-</ecNumber>
    </recommendedName>
    <alternativeName>
        <fullName evidence="6">Azo-dye reductase</fullName>
    </alternativeName>
    <alternativeName>
        <fullName evidence="6">FMN-dependent NADH-azo compound oxidoreductase</fullName>
    </alternativeName>
    <alternativeName>
        <fullName evidence="6">FMN-dependent NADH-azoreductase</fullName>
        <ecNumber evidence="6">1.7.1.17</ecNumber>
    </alternativeName>
</protein>
<evidence type="ECO:0000256" key="6">
    <source>
        <dbReference type="HAMAP-Rule" id="MF_01216"/>
    </source>
</evidence>
<evidence type="ECO:0000313" key="8">
    <source>
        <dbReference type="EMBL" id="SDH62032.1"/>
    </source>
</evidence>
<dbReference type="InterPro" id="IPR050104">
    <property type="entry name" value="FMN-dep_NADH:Q_OxRdtase_AzoR1"/>
</dbReference>
<dbReference type="PANTHER" id="PTHR43741">
    <property type="entry name" value="FMN-DEPENDENT NADH-AZOREDUCTASE 1"/>
    <property type="match status" value="1"/>
</dbReference>
<dbReference type="GO" id="GO:0009055">
    <property type="term" value="F:electron transfer activity"/>
    <property type="evidence" value="ECO:0007669"/>
    <property type="project" value="UniProtKB-UniRule"/>
</dbReference>
<comment type="catalytic activity">
    <reaction evidence="5">
        <text>N,N-dimethyl-1,4-phenylenediamine + anthranilate + 2 NAD(+) = 2-(4-dimethylaminophenyl)diazenylbenzoate + 2 NADH + 2 H(+)</text>
        <dbReference type="Rhea" id="RHEA:55872"/>
        <dbReference type="ChEBI" id="CHEBI:15378"/>
        <dbReference type="ChEBI" id="CHEBI:15783"/>
        <dbReference type="ChEBI" id="CHEBI:16567"/>
        <dbReference type="ChEBI" id="CHEBI:57540"/>
        <dbReference type="ChEBI" id="CHEBI:57945"/>
        <dbReference type="ChEBI" id="CHEBI:71579"/>
        <dbReference type="EC" id="1.7.1.17"/>
    </reaction>
    <physiologicalReaction direction="right-to-left" evidence="5">
        <dbReference type="Rhea" id="RHEA:55874"/>
    </physiologicalReaction>
</comment>
<keyword evidence="3 6" id="KW-0560">Oxidoreductase</keyword>
<name>A0A1G8DWF6_9SPHI</name>
<feature type="binding site" evidence="6">
    <location>
        <position position="21"/>
    </location>
    <ligand>
        <name>FMN</name>
        <dbReference type="ChEBI" id="CHEBI:58210"/>
    </ligand>
</feature>
<dbReference type="AlphaFoldDB" id="A0A1G8DWF6"/>
<dbReference type="Proteomes" id="UP000199705">
    <property type="component" value="Unassembled WGS sequence"/>
</dbReference>
<comment type="cofactor">
    <cofactor evidence="6">
        <name>FMN</name>
        <dbReference type="ChEBI" id="CHEBI:58210"/>
    </cofactor>
    <text evidence="6">Binds 1 FMN per subunit.</text>
</comment>
<feature type="domain" description="Flavodoxin-like fold" evidence="7">
    <location>
        <begin position="13"/>
        <end position="208"/>
    </location>
</feature>
<evidence type="ECO:0000256" key="3">
    <source>
        <dbReference type="ARBA" id="ARBA00023002"/>
    </source>
</evidence>
<comment type="catalytic activity">
    <reaction evidence="6">
        <text>2 a quinone + NADH + H(+) = 2 a 1,4-benzosemiquinone + NAD(+)</text>
        <dbReference type="Rhea" id="RHEA:65952"/>
        <dbReference type="ChEBI" id="CHEBI:15378"/>
        <dbReference type="ChEBI" id="CHEBI:57540"/>
        <dbReference type="ChEBI" id="CHEBI:57945"/>
        <dbReference type="ChEBI" id="CHEBI:132124"/>
        <dbReference type="ChEBI" id="CHEBI:134225"/>
    </reaction>
</comment>
<dbReference type="EC" id="1.6.5.-" evidence="6"/>
<dbReference type="PANTHER" id="PTHR43741:SF4">
    <property type="entry name" value="FMN-DEPENDENT NADH:QUINONE OXIDOREDUCTASE"/>
    <property type="match status" value="1"/>
</dbReference>
<feature type="binding site" evidence="6">
    <location>
        <begin position="107"/>
        <end position="110"/>
    </location>
    <ligand>
        <name>FMN</name>
        <dbReference type="ChEBI" id="CHEBI:58210"/>
    </ligand>
</feature>
<keyword evidence="2 6" id="KW-0288">FMN</keyword>
<dbReference type="HAMAP" id="MF_01216">
    <property type="entry name" value="Azoreductase_type1"/>
    <property type="match status" value="1"/>
</dbReference>
<comment type="subunit">
    <text evidence="6">Homodimer.</text>
</comment>
<dbReference type="GO" id="GO:0010181">
    <property type="term" value="F:FMN binding"/>
    <property type="evidence" value="ECO:0007669"/>
    <property type="project" value="UniProtKB-UniRule"/>
</dbReference>
<feature type="binding site" evidence="6">
    <location>
        <begin position="151"/>
        <end position="154"/>
    </location>
    <ligand>
        <name>FMN</name>
        <dbReference type="ChEBI" id="CHEBI:58210"/>
    </ligand>
</feature>
<dbReference type="EC" id="1.7.1.17" evidence="6"/>
<proteinExistence type="inferred from homology"/>
<evidence type="ECO:0000313" key="9">
    <source>
        <dbReference type="Proteomes" id="UP000199705"/>
    </source>
</evidence>
<organism evidence="8 9">
    <name type="scientific">Mucilaginibacter gossypii</name>
    <dbReference type="NCBI Taxonomy" id="551996"/>
    <lineage>
        <taxon>Bacteria</taxon>
        <taxon>Pseudomonadati</taxon>
        <taxon>Bacteroidota</taxon>
        <taxon>Sphingobacteriia</taxon>
        <taxon>Sphingobacteriales</taxon>
        <taxon>Sphingobacteriaceae</taxon>
        <taxon>Mucilaginibacter</taxon>
    </lineage>
</organism>
<dbReference type="GO" id="GO:0016652">
    <property type="term" value="F:oxidoreductase activity, acting on NAD(P)H as acceptor"/>
    <property type="evidence" value="ECO:0007669"/>
    <property type="project" value="UniProtKB-UniRule"/>
</dbReference>
<accession>A0A1G8DWF6</accession>
<dbReference type="EMBL" id="FNCG01000011">
    <property type="protein sequence ID" value="SDH62032.1"/>
    <property type="molecule type" value="Genomic_DNA"/>
</dbReference>
<evidence type="ECO:0000256" key="1">
    <source>
        <dbReference type="ARBA" id="ARBA00022630"/>
    </source>
</evidence>
<comment type="function">
    <text evidence="6">Also exhibits azoreductase activity. Catalyzes the reductive cleavage of the azo bond in aromatic azo compounds to the corresponding amines.</text>
</comment>